<feature type="transmembrane region" description="Helical" evidence="1">
    <location>
        <begin position="41"/>
        <end position="59"/>
    </location>
</feature>
<dbReference type="Proteomes" id="UP000519573">
    <property type="component" value="Unassembled WGS sequence"/>
</dbReference>
<gene>
    <name evidence="2" type="ORF">EP57_07625</name>
    <name evidence="3" type="ORF">HB759_04125</name>
    <name evidence="4" type="ORF">HCA55_05855</name>
    <name evidence="5" type="ORF">HCB06_03830</name>
    <name evidence="6" type="ORF">HCB26_06010</name>
</gene>
<dbReference type="EMBL" id="JAAROL010000001">
    <property type="protein sequence ID" value="MBC1331130.1"/>
    <property type="molecule type" value="Genomic_DNA"/>
</dbReference>
<evidence type="ECO:0000313" key="11">
    <source>
        <dbReference type="Proteomes" id="UP000548082"/>
    </source>
</evidence>
<keyword evidence="7" id="KW-1185">Reference proteome</keyword>
<protein>
    <submittedName>
        <fullName evidence="3">AzlD domain-containing protein</fullName>
    </submittedName>
    <submittedName>
        <fullName evidence="2">Branched-chain amino acid transporter AzlD</fullName>
    </submittedName>
</protein>
<proteinExistence type="predicted"/>
<evidence type="ECO:0000313" key="3">
    <source>
        <dbReference type="EMBL" id="MBC1331130.1"/>
    </source>
</evidence>
<dbReference type="EMBL" id="JNFA01000019">
    <property type="protein sequence ID" value="KGL41703.1"/>
    <property type="molecule type" value="Genomic_DNA"/>
</dbReference>
<dbReference type="Proteomes" id="UP000529446">
    <property type="component" value="Unassembled WGS sequence"/>
</dbReference>
<evidence type="ECO:0000313" key="7">
    <source>
        <dbReference type="Proteomes" id="UP000029844"/>
    </source>
</evidence>
<evidence type="ECO:0000313" key="5">
    <source>
        <dbReference type="EMBL" id="MBC2115741.1"/>
    </source>
</evidence>
<evidence type="ECO:0000313" key="10">
    <source>
        <dbReference type="Proteomes" id="UP000532866"/>
    </source>
</evidence>
<evidence type="ECO:0000256" key="1">
    <source>
        <dbReference type="SAM" id="Phobius"/>
    </source>
</evidence>
<comment type="caution">
    <text evidence="2">The sequence shown here is derived from an EMBL/GenBank/DDBJ whole genome shotgun (WGS) entry which is preliminary data.</text>
</comment>
<reference evidence="8 9" key="2">
    <citation type="submission" date="2020-03" db="EMBL/GenBank/DDBJ databases">
        <title>Soil Listeria distribution.</title>
        <authorList>
            <person name="Liao J."/>
            <person name="Wiedmann M."/>
        </authorList>
    </citation>
    <scope>NUCLEOTIDE SEQUENCE [LARGE SCALE GENOMIC DNA]</scope>
    <source>
        <strain evidence="6 8">FSL L7-0245</strain>
        <strain evidence="5 9">FSL L7-0360</strain>
        <strain evidence="4 11">FSL L7-0990</strain>
        <strain evidence="3 10">FSL L7-1833</strain>
    </source>
</reference>
<sequence>MSVTPSFLLMLLGCCLVTAIPRMLPFLVMRNMKISAPVLKWLSYIPICIFSALVIESFMSNGAQGFQIHWLELIAVIATFIISLITRSLLWTVILGVVIMALLRLLF</sequence>
<dbReference type="EMBL" id="JAARVD010000003">
    <property type="protein sequence ID" value="MBC1796239.1"/>
    <property type="molecule type" value="Genomic_DNA"/>
</dbReference>
<organism evidence="2 7">
    <name type="scientific">Listeria booriae</name>
    <dbReference type="NCBI Taxonomy" id="1552123"/>
    <lineage>
        <taxon>Bacteria</taxon>
        <taxon>Bacillati</taxon>
        <taxon>Bacillota</taxon>
        <taxon>Bacilli</taxon>
        <taxon>Bacillales</taxon>
        <taxon>Listeriaceae</taxon>
        <taxon>Listeria</taxon>
    </lineage>
</organism>
<name>A0A099WB45_9LIST</name>
<evidence type="ECO:0000313" key="9">
    <source>
        <dbReference type="Proteomes" id="UP000529446"/>
    </source>
</evidence>
<accession>A0A099WB45</accession>
<dbReference type="Proteomes" id="UP000548082">
    <property type="component" value="Unassembled WGS sequence"/>
</dbReference>
<keyword evidence="1" id="KW-0472">Membrane</keyword>
<feature type="transmembrane region" description="Helical" evidence="1">
    <location>
        <begin position="6"/>
        <end position="29"/>
    </location>
</feature>
<dbReference type="eggNOG" id="COG4392">
    <property type="taxonomic scope" value="Bacteria"/>
</dbReference>
<dbReference type="InterPro" id="IPR008407">
    <property type="entry name" value="Brnchd-chn_aa_trnsp_AzlD"/>
</dbReference>
<dbReference type="Proteomes" id="UP000532866">
    <property type="component" value="Unassembled WGS sequence"/>
</dbReference>
<feature type="transmembrane region" description="Helical" evidence="1">
    <location>
        <begin position="65"/>
        <end position="82"/>
    </location>
</feature>
<dbReference type="STRING" id="1552123.EP57_07625"/>
<feature type="transmembrane region" description="Helical" evidence="1">
    <location>
        <begin position="89"/>
        <end position="106"/>
    </location>
</feature>
<keyword evidence="1" id="KW-1133">Transmembrane helix</keyword>
<reference evidence="2 7" key="1">
    <citation type="submission" date="2014-05" db="EMBL/GenBank/DDBJ databases">
        <title>Novel Listeriaceae from food processing environments.</title>
        <authorList>
            <person name="den Bakker H.C."/>
        </authorList>
    </citation>
    <scope>NUCLEOTIDE SEQUENCE [LARGE SCALE GENOMIC DNA]</scope>
    <source>
        <strain evidence="2 7">FSL A5-0281</strain>
    </source>
</reference>
<dbReference type="Pfam" id="PF05437">
    <property type="entry name" value="AzlD"/>
    <property type="match status" value="1"/>
</dbReference>
<dbReference type="OrthoDB" id="7870017at2"/>
<evidence type="ECO:0000313" key="6">
    <source>
        <dbReference type="EMBL" id="MBC2166121.1"/>
    </source>
</evidence>
<dbReference type="EMBL" id="JAARXI010000002">
    <property type="protein sequence ID" value="MBC2115741.1"/>
    <property type="molecule type" value="Genomic_DNA"/>
</dbReference>
<evidence type="ECO:0000313" key="8">
    <source>
        <dbReference type="Proteomes" id="UP000519573"/>
    </source>
</evidence>
<dbReference type="RefSeq" id="WP_036085553.1">
    <property type="nucleotide sequence ID" value="NZ_CBCSHQ010000005.1"/>
</dbReference>
<dbReference type="AlphaFoldDB" id="A0A099WB45"/>
<dbReference type="EMBL" id="JAARYH010000002">
    <property type="protein sequence ID" value="MBC2166121.1"/>
    <property type="molecule type" value="Genomic_DNA"/>
</dbReference>
<keyword evidence="1" id="KW-0812">Transmembrane</keyword>
<evidence type="ECO:0000313" key="2">
    <source>
        <dbReference type="EMBL" id="KGL41703.1"/>
    </source>
</evidence>
<dbReference type="Proteomes" id="UP000029844">
    <property type="component" value="Unassembled WGS sequence"/>
</dbReference>
<dbReference type="GeneID" id="58717246"/>
<evidence type="ECO:0000313" key="4">
    <source>
        <dbReference type="EMBL" id="MBC1796239.1"/>
    </source>
</evidence>